<dbReference type="Gene3D" id="1.25.40.60">
    <property type="match status" value="1"/>
</dbReference>
<dbReference type="PIRSF" id="PIRSF005715">
    <property type="entry name" value="VPS45_Sec1"/>
    <property type="match status" value="1"/>
</dbReference>
<evidence type="ECO:0000256" key="1">
    <source>
        <dbReference type="ARBA" id="ARBA00009884"/>
    </source>
</evidence>
<dbReference type="PANTHER" id="PTHR11679">
    <property type="entry name" value="VESICLE PROTEIN SORTING-ASSOCIATED"/>
    <property type="match status" value="1"/>
</dbReference>
<dbReference type="Gene3D" id="3.90.830.10">
    <property type="entry name" value="Syntaxin Binding Protein 1, Chain A, domain 2"/>
    <property type="match status" value="1"/>
</dbReference>
<evidence type="ECO:0000256" key="2">
    <source>
        <dbReference type="SAM" id="MobiDB-lite"/>
    </source>
</evidence>
<proteinExistence type="inferred from homology"/>
<name>A0A1E3HY58_9TREE</name>
<dbReference type="Gene3D" id="3.40.50.1910">
    <property type="match status" value="1"/>
</dbReference>
<dbReference type="InterPro" id="IPR001619">
    <property type="entry name" value="Sec1-like"/>
</dbReference>
<evidence type="ECO:0000313" key="3">
    <source>
        <dbReference type="EMBL" id="WVN85192.1"/>
    </source>
</evidence>
<dbReference type="EMBL" id="CP143784">
    <property type="protein sequence ID" value="WVN85192.1"/>
    <property type="molecule type" value="Genomic_DNA"/>
</dbReference>
<dbReference type="GeneID" id="91084553"/>
<dbReference type="Gene3D" id="3.40.50.2060">
    <property type="match status" value="1"/>
</dbReference>
<accession>A0A1E3HY58</accession>
<dbReference type="GO" id="GO:0016192">
    <property type="term" value="P:vesicle-mediated transport"/>
    <property type="evidence" value="ECO:0007669"/>
    <property type="project" value="InterPro"/>
</dbReference>
<dbReference type="InterPro" id="IPR043154">
    <property type="entry name" value="Sec-1-like_dom1"/>
</dbReference>
<reference evidence="3" key="3">
    <citation type="submission" date="2024-01" db="EMBL/GenBank/DDBJ databases">
        <authorList>
            <person name="Coelho M.A."/>
            <person name="David-Palma M."/>
            <person name="Shea T."/>
            <person name="Sun S."/>
            <person name="Cuomo C.A."/>
            <person name="Heitman J."/>
        </authorList>
    </citation>
    <scope>NUCLEOTIDE SEQUENCE</scope>
    <source>
        <strain evidence="3">CBS 7841</strain>
    </source>
</reference>
<dbReference type="Proteomes" id="UP000094043">
    <property type="component" value="Chromosome 1"/>
</dbReference>
<dbReference type="InterPro" id="IPR027482">
    <property type="entry name" value="Sec1-like_dom2"/>
</dbReference>
<feature type="region of interest" description="Disordered" evidence="2">
    <location>
        <begin position="598"/>
        <end position="619"/>
    </location>
</feature>
<comment type="similarity">
    <text evidence="1">Belongs to the STXBP/unc-18/SEC1 family.</text>
</comment>
<dbReference type="SUPFAM" id="SSF56815">
    <property type="entry name" value="Sec1/munc18-like (SM) proteins"/>
    <property type="match status" value="1"/>
</dbReference>
<gene>
    <name evidence="3" type="ORF">L203_100337</name>
</gene>
<dbReference type="AlphaFoldDB" id="A0A1E3HY58"/>
<dbReference type="OrthoDB" id="10266265at2759"/>
<reference evidence="3" key="2">
    <citation type="journal article" date="2022" name="Elife">
        <title>Obligate sexual reproduction of a homothallic fungus closely related to the Cryptococcus pathogenic species complex.</title>
        <authorList>
            <person name="Passer A.R."/>
            <person name="Clancey S.A."/>
            <person name="Shea T."/>
            <person name="David-Palma M."/>
            <person name="Averette A.F."/>
            <person name="Boekhout T."/>
            <person name="Porcel B.M."/>
            <person name="Nowrousian M."/>
            <person name="Cuomo C.A."/>
            <person name="Sun S."/>
            <person name="Heitman J."/>
            <person name="Coelho M.A."/>
        </authorList>
    </citation>
    <scope>NUCLEOTIDE SEQUENCE</scope>
    <source>
        <strain evidence="3">CBS 7841</strain>
    </source>
</reference>
<organism evidence="3 4">
    <name type="scientific">Cryptococcus depauperatus CBS 7841</name>
    <dbReference type="NCBI Taxonomy" id="1295531"/>
    <lineage>
        <taxon>Eukaryota</taxon>
        <taxon>Fungi</taxon>
        <taxon>Dikarya</taxon>
        <taxon>Basidiomycota</taxon>
        <taxon>Agaricomycotina</taxon>
        <taxon>Tremellomycetes</taxon>
        <taxon>Tremellales</taxon>
        <taxon>Cryptococcaceae</taxon>
        <taxon>Cryptococcus</taxon>
    </lineage>
</organism>
<dbReference type="Pfam" id="PF00995">
    <property type="entry name" value="Sec1"/>
    <property type="match status" value="1"/>
</dbReference>
<reference evidence="3" key="1">
    <citation type="submission" date="2016-06" db="EMBL/GenBank/DDBJ databases">
        <authorList>
            <person name="Cuomo C."/>
            <person name="Litvintseva A."/>
            <person name="Heitman J."/>
            <person name="Chen Y."/>
            <person name="Sun S."/>
            <person name="Springer D."/>
            <person name="Dromer F."/>
            <person name="Young S."/>
            <person name="Zeng Q."/>
            <person name="Chapman S."/>
            <person name="Gujja S."/>
            <person name="Saif S."/>
            <person name="Birren B."/>
        </authorList>
    </citation>
    <scope>NUCLEOTIDE SEQUENCE</scope>
    <source>
        <strain evidence="3">CBS 7841</strain>
    </source>
</reference>
<dbReference type="InterPro" id="IPR043127">
    <property type="entry name" value="Sec-1-like_dom3a"/>
</dbReference>
<keyword evidence="4" id="KW-1185">Reference proteome</keyword>
<dbReference type="RefSeq" id="XP_066065893.1">
    <property type="nucleotide sequence ID" value="XM_066209796.1"/>
</dbReference>
<dbReference type="VEuPathDB" id="FungiDB:L203_05789"/>
<dbReference type="KEGG" id="cdep:91084553"/>
<protein>
    <submittedName>
        <fullName evidence="3">Uncharacterized protein</fullName>
    </submittedName>
</protein>
<evidence type="ECO:0000313" key="4">
    <source>
        <dbReference type="Proteomes" id="UP000094043"/>
    </source>
</evidence>
<sequence>MDVTKAIQVYVIKMISHVPGMKVLLLDAHTTPIVSLVTTQSELLSHEIYLTDRIDNSNREPLNHLSCLAFLSSSHQSIEAMKTELANPRYSSYWLFFSNVLSKNQIEDMASVDEFEVVKEVQEYFADYLAHYPCHFSPTRAALEDGGDGPPNPPLYLPPPLYLTPPTIENHIRTILSALLSLKKRPVIRWERMSQAGKMLAQAISEEMGGKYKDLFDFRGSQGPAPLLLILDRRNDPVTPLLSQWTYQAMVHELLDINNGRVHIPSEEKPELRDLILSSSSDQFYSENLFSNFGDLGASIASYVKSYQARTSSLPGAAKSNNRIETVADMKRFVEEYPEFRKLSGNVTKHVTIVGELSRIVERDGLLEVSEVEQSLASQDSHGADLKSVLNLISKPKIPSSNKLRLAILYALRYQKSPSAHIPTVIDSLVSNGVPTERARLVYAMLNFAGADVRQDDLFMNENFFSRGKSALKGLKGVDNVYTQHNPHLAQTLELLLKGRLKEASYPFLEKDEFARSQRPQDIIVFMLGGSTYEEARTVALLNQKLASDSTGAPGGTRILLGGSTIHNSTSFLHMVESLGEHFPPSFYQPPIGLSYDSSSSLPSASNPSGPNRLSSTSGVSLRAGGYELSVGGAAGSGLYRTTPGDVGANFELPRIDQVAGGLKDSAGRLWGNVKQRVEERVSRNTTPQGR</sequence>
<dbReference type="InterPro" id="IPR036045">
    <property type="entry name" value="Sec1-like_sf"/>
</dbReference>
<feature type="compositionally biased region" description="Low complexity" evidence="2">
    <location>
        <begin position="598"/>
        <end position="612"/>
    </location>
</feature>